<dbReference type="Gene3D" id="3.30.160.60">
    <property type="entry name" value="Classic Zinc Finger"/>
    <property type="match status" value="3"/>
</dbReference>
<feature type="compositionally biased region" description="Polar residues" evidence="8">
    <location>
        <begin position="20"/>
        <end position="35"/>
    </location>
</feature>
<dbReference type="GO" id="GO:0008270">
    <property type="term" value="F:zinc ion binding"/>
    <property type="evidence" value="ECO:0007669"/>
    <property type="project" value="UniProtKB-KW"/>
</dbReference>
<organism evidence="10 11">
    <name type="scientific">Monopterus albus</name>
    <name type="common">Swamp eel</name>
    <dbReference type="NCBI Taxonomy" id="43700"/>
    <lineage>
        <taxon>Eukaryota</taxon>
        <taxon>Metazoa</taxon>
        <taxon>Chordata</taxon>
        <taxon>Craniata</taxon>
        <taxon>Vertebrata</taxon>
        <taxon>Euteleostomi</taxon>
        <taxon>Actinopterygii</taxon>
        <taxon>Neopterygii</taxon>
        <taxon>Teleostei</taxon>
        <taxon>Neoteleostei</taxon>
        <taxon>Acanthomorphata</taxon>
        <taxon>Anabantaria</taxon>
        <taxon>Synbranchiformes</taxon>
        <taxon>Synbranchidae</taxon>
        <taxon>Monopterus</taxon>
    </lineage>
</organism>
<feature type="domain" description="C2H2-type" evidence="9">
    <location>
        <begin position="112"/>
        <end position="140"/>
    </location>
</feature>
<protein>
    <recommendedName>
        <fullName evidence="9">C2H2-type domain-containing protein</fullName>
    </recommendedName>
</protein>
<proteinExistence type="predicted"/>
<dbReference type="GO" id="GO:0000981">
    <property type="term" value="F:DNA-binding transcription factor activity, RNA polymerase II-specific"/>
    <property type="evidence" value="ECO:0007669"/>
    <property type="project" value="TreeGrafter"/>
</dbReference>
<evidence type="ECO:0000256" key="7">
    <source>
        <dbReference type="PROSITE-ProRule" id="PRU00042"/>
    </source>
</evidence>
<keyword evidence="2" id="KW-0479">Metal-binding</keyword>
<dbReference type="InterPro" id="IPR008598">
    <property type="entry name" value="Di19_Zn-bd"/>
</dbReference>
<dbReference type="PANTHER" id="PTHR24394:SF44">
    <property type="entry name" value="ZINC FINGER PROTEIN 271-LIKE"/>
    <property type="match status" value="1"/>
</dbReference>
<feature type="region of interest" description="Disordered" evidence="8">
    <location>
        <begin position="1"/>
        <end position="72"/>
    </location>
</feature>
<sequence>LSERIMADGPRCKRRKQANPRRSSVTNFNNGLEASSDSDDEDKLHIVEEDSLQEPEAATTTDADGTTLQDSHDATTTVLPHNEGLRTLRITLHVHHCVVSNIGTPDSFSQLHTCPYCSRGYKRNASLKEHIKYRHETSEDNYSCSHCSYTFTYRSQLERHMSHHRGLGGTRKFKCTECSKAFKYKHHLKEHLRIHSGELLLQQTHTLSSLAHTTLLLKVQATWVLLSVIALL</sequence>
<keyword evidence="6" id="KW-0539">Nucleus</keyword>
<dbReference type="InterPro" id="IPR013087">
    <property type="entry name" value="Znf_C2H2_type"/>
</dbReference>
<dbReference type="PROSITE" id="PS50157">
    <property type="entry name" value="ZINC_FINGER_C2H2_2"/>
    <property type="match status" value="3"/>
</dbReference>
<dbReference type="SMART" id="SM00355">
    <property type="entry name" value="ZnF_C2H2"/>
    <property type="match status" value="3"/>
</dbReference>
<accession>A0A3Q3K5V8</accession>
<evidence type="ECO:0000259" key="9">
    <source>
        <dbReference type="PROSITE" id="PS50157"/>
    </source>
</evidence>
<name>A0A3Q3K5V8_MONAL</name>
<evidence type="ECO:0000256" key="1">
    <source>
        <dbReference type="ARBA" id="ARBA00004123"/>
    </source>
</evidence>
<feature type="compositionally biased region" description="Low complexity" evidence="8">
    <location>
        <begin position="57"/>
        <end position="67"/>
    </location>
</feature>
<dbReference type="Ensembl" id="ENSMALT00000025133.1">
    <property type="protein sequence ID" value="ENSMALP00000024670.1"/>
    <property type="gene ID" value="ENSMALG00000017130.1"/>
</dbReference>
<comment type="subcellular location">
    <subcellularLocation>
        <location evidence="1">Nucleus</location>
    </subcellularLocation>
</comment>
<evidence type="ECO:0000256" key="3">
    <source>
        <dbReference type="ARBA" id="ARBA00022737"/>
    </source>
</evidence>
<dbReference type="FunFam" id="3.30.160.60:FF:000082">
    <property type="entry name" value="Putative zinc finger E-box-binding homeobox 2"/>
    <property type="match status" value="1"/>
</dbReference>
<dbReference type="InterPro" id="IPR036236">
    <property type="entry name" value="Znf_C2H2_sf"/>
</dbReference>
<evidence type="ECO:0000256" key="2">
    <source>
        <dbReference type="ARBA" id="ARBA00022723"/>
    </source>
</evidence>
<dbReference type="PANTHER" id="PTHR24394">
    <property type="entry name" value="ZINC FINGER PROTEIN"/>
    <property type="match status" value="1"/>
</dbReference>
<keyword evidence="3" id="KW-0677">Repeat</keyword>
<dbReference type="PROSITE" id="PS00028">
    <property type="entry name" value="ZINC_FINGER_C2H2_1"/>
    <property type="match status" value="3"/>
</dbReference>
<evidence type="ECO:0000313" key="11">
    <source>
        <dbReference type="Proteomes" id="UP000261600"/>
    </source>
</evidence>
<evidence type="ECO:0000313" key="10">
    <source>
        <dbReference type="Ensembl" id="ENSMALP00000024670.1"/>
    </source>
</evidence>
<evidence type="ECO:0000256" key="5">
    <source>
        <dbReference type="ARBA" id="ARBA00022833"/>
    </source>
</evidence>
<dbReference type="Pfam" id="PF05605">
    <property type="entry name" value="zf-Di19"/>
    <property type="match status" value="1"/>
</dbReference>
<reference evidence="10" key="2">
    <citation type="submission" date="2025-09" db="UniProtKB">
        <authorList>
            <consortium name="Ensembl"/>
        </authorList>
    </citation>
    <scope>IDENTIFICATION</scope>
</reference>
<evidence type="ECO:0000256" key="4">
    <source>
        <dbReference type="ARBA" id="ARBA00022771"/>
    </source>
</evidence>
<evidence type="ECO:0000256" key="8">
    <source>
        <dbReference type="SAM" id="MobiDB-lite"/>
    </source>
</evidence>
<keyword evidence="4 7" id="KW-0863">Zinc-finger</keyword>
<reference evidence="10" key="1">
    <citation type="submission" date="2025-08" db="UniProtKB">
        <authorList>
            <consortium name="Ensembl"/>
        </authorList>
    </citation>
    <scope>IDENTIFICATION</scope>
</reference>
<evidence type="ECO:0000256" key="6">
    <source>
        <dbReference type="ARBA" id="ARBA00023242"/>
    </source>
</evidence>
<feature type="domain" description="C2H2-type" evidence="9">
    <location>
        <begin position="142"/>
        <end position="166"/>
    </location>
</feature>
<dbReference type="Pfam" id="PF00096">
    <property type="entry name" value="zf-C2H2"/>
    <property type="match status" value="1"/>
</dbReference>
<dbReference type="Proteomes" id="UP000261600">
    <property type="component" value="Unplaced"/>
</dbReference>
<dbReference type="GO" id="GO:0005634">
    <property type="term" value="C:nucleus"/>
    <property type="evidence" value="ECO:0007669"/>
    <property type="project" value="UniProtKB-SubCell"/>
</dbReference>
<keyword evidence="11" id="KW-1185">Reference proteome</keyword>
<dbReference type="AlphaFoldDB" id="A0A3Q3K5V8"/>
<keyword evidence="5" id="KW-0862">Zinc</keyword>
<dbReference type="SUPFAM" id="SSF57667">
    <property type="entry name" value="beta-beta-alpha zinc fingers"/>
    <property type="match status" value="2"/>
</dbReference>
<feature type="domain" description="C2H2-type" evidence="9">
    <location>
        <begin position="173"/>
        <end position="200"/>
    </location>
</feature>